<evidence type="ECO:0000313" key="2">
    <source>
        <dbReference type="EMBL" id="PKR81748.1"/>
    </source>
</evidence>
<sequence length="160" mass="18797">MSENKKDKKNNNEDFINPIDPDHITENPHNLPYPHTQGSALVKPEDEGRLKGRALNAMEHQTDMQLKQLYDQMNLLAEQAKGLQDRKVISEKIYNAEMRFEPLINHIYHLYQKENKTYLLSLIAPDQWGRSKKRFEFVATVQLLADHTWDILEKSKDIEL</sequence>
<organism evidence="2 3">
    <name type="scientific">Brumimicrobium salinarum</name>
    <dbReference type="NCBI Taxonomy" id="2058658"/>
    <lineage>
        <taxon>Bacteria</taxon>
        <taxon>Pseudomonadati</taxon>
        <taxon>Bacteroidota</taxon>
        <taxon>Flavobacteriia</taxon>
        <taxon>Flavobacteriales</taxon>
        <taxon>Crocinitomicaceae</taxon>
        <taxon>Brumimicrobium</taxon>
    </lineage>
</organism>
<evidence type="ECO:0000313" key="3">
    <source>
        <dbReference type="Proteomes" id="UP000236654"/>
    </source>
</evidence>
<dbReference type="AlphaFoldDB" id="A0A2I0R594"/>
<dbReference type="OrthoDB" id="662061at2"/>
<keyword evidence="3" id="KW-1185">Reference proteome</keyword>
<feature type="region of interest" description="Disordered" evidence="1">
    <location>
        <begin position="1"/>
        <end position="41"/>
    </location>
</feature>
<evidence type="ECO:0000256" key="1">
    <source>
        <dbReference type="SAM" id="MobiDB-lite"/>
    </source>
</evidence>
<dbReference type="Proteomes" id="UP000236654">
    <property type="component" value="Unassembled WGS sequence"/>
</dbReference>
<dbReference type="Pfam" id="PF10504">
    <property type="entry name" value="DUF2452"/>
    <property type="match status" value="1"/>
</dbReference>
<comment type="caution">
    <text evidence="2">The sequence shown here is derived from an EMBL/GenBank/DDBJ whole genome shotgun (WGS) entry which is preliminary data.</text>
</comment>
<accession>A0A2I0R594</accession>
<feature type="compositionally biased region" description="Basic and acidic residues" evidence="1">
    <location>
        <begin position="1"/>
        <end position="12"/>
    </location>
</feature>
<dbReference type="RefSeq" id="WP_101333762.1">
    <property type="nucleotide sequence ID" value="NZ_PJNI01000002.1"/>
</dbReference>
<name>A0A2I0R594_9FLAO</name>
<dbReference type="InterPro" id="IPR019534">
    <property type="entry name" value="DUF2452"/>
</dbReference>
<gene>
    <name evidence="2" type="ORF">CW751_04305</name>
</gene>
<reference evidence="2 3" key="1">
    <citation type="submission" date="2017-12" db="EMBL/GenBank/DDBJ databases">
        <title>The draft genome sequence of Brumimicrobium saltpan LHR20.</title>
        <authorList>
            <person name="Do Z.-J."/>
            <person name="Luo H.-R."/>
        </authorList>
    </citation>
    <scope>NUCLEOTIDE SEQUENCE [LARGE SCALE GENOMIC DNA]</scope>
    <source>
        <strain evidence="2 3">LHR20</strain>
    </source>
</reference>
<dbReference type="EMBL" id="PJNI01000002">
    <property type="protein sequence ID" value="PKR81748.1"/>
    <property type="molecule type" value="Genomic_DNA"/>
</dbReference>
<protein>
    <submittedName>
        <fullName evidence="2">DUF2452 domain-containing protein</fullName>
    </submittedName>
</protein>
<proteinExistence type="predicted"/>